<evidence type="ECO:0000256" key="2">
    <source>
        <dbReference type="SAM" id="Coils"/>
    </source>
</evidence>
<dbReference type="GO" id="GO:0007034">
    <property type="term" value="P:vacuolar transport"/>
    <property type="evidence" value="ECO:0007669"/>
    <property type="project" value="InterPro"/>
</dbReference>
<dbReference type="AlphaFoldDB" id="A0A6G1S4F7"/>
<dbReference type="EMBL" id="GGYP01000072">
    <property type="protein sequence ID" value="MDE44843.1"/>
    <property type="molecule type" value="Transcribed_RNA"/>
</dbReference>
<dbReference type="Gene3D" id="6.10.140.1230">
    <property type="match status" value="1"/>
</dbReference>
<keyword evidence="2" id="KW-0175">Coiled coil</keyword>
<proteinExistence type="inferred from homology"/>
<dbReference type="PANTHER" id="PTHR10476">
    <property type="entry name" value="CHARGED MULTIVESICULAR BODY PROTEIN"/>
    <property type="match status" value="1"/>
</dbReference>
<reference evidence="3" key="1">
    <citation type="submission" date="2018-10" db="EMBL/GenBank/DDBJ databases">
        <title>Transcriptome assembly of Aceria tosichella (Wheat curl mite) Type 2.</title>
        <authorList>
            <person name="Scully E.D."/>
            <person name="Geib S.M."/>
            <person name="Palmer N.A."/>
            <person name="Gupta A.K."/>
            <person name="Sarath G."/>
            <person name="Tatineni S."/>
        </authorList>
    </citation>
    <scope>NUCLEOTIDE SEQUENCE</scope>
    <source>
        <strain evidence="3">LincolnNE</strain>
    </source>
</reference>
<gene>
    <name evidence="3" type="primary">chmp2a</name>
    <name evidence="3" type="ORF">g.19230</name>
</gene>
<name>A0A6G1S4F7_9ACAR</name>
<feature type="coiled-coil region" evidence="2">
    <location>
        <begin position="13"/>
        <end position="47"/>
    </location>
</feature>
<comment type="similarity">
    <text evidence="1">Belongs to the SNF7 family.</text>
</comment>
<dbReference type="InterPro" id="IPR005024">
    <property type="entry name" value="Snf7_fam"/>
</dbReference>
<accession>A0A6G1S4F7</accession>
<sequence length="230" mass="26189">MMEFFFGRRKTPDEILRENKRAIDRAIRDLEREKGRMEQQEVKLGNDIRKAARNNEMDSVKIMAKDLVRTKSQVKKFNIMKANLQAISLKTATLKSQNSMAQAMKGVTQGLIRMNRQMNLPQIQRIIQEFQKQTDMVDMKEEMINDVMDDVFEEDTDEQESDQVVNQVLDELGIEMNQTLAALPSSGKQTVADKVTPSADKLPAAAQTIVGGSTAVDADLEERLNKLRRD</sequence>
<evidence type="ECO:0000313" key="3">
    <source>
        <dbReference type="EMBL" id="MDE44843.1"/>
    </source>
</evidence>
<evidence type="ECO:0000256" key="1">
    <source>
        <dbReference type="ARBA" id="ARBA00006190"/>
    </source>
</evidence>
<dbReference type="Pfam" id="PF03357">
    <property type="entry name" value="Snf7"/>
    <property type="match status" value="1"/>
</dbReference>
<protein>
    <submittedName>
        <fullName evidence="3">Charged multivesicular body protein 2a</fullName>
    </submittedName>
</protein>
<organism evidence="3">
    <name type="scientific">Aceria tosichella</name>
    <name type="common">wheat curl mite</name>
    <dbReference type="NCBI Taxonomy" id="561515"/>
    <lineage>
        <taxon>Eukaryota</taxon>
        <taxon>Metazoa</taxon>
        <taxon>Ecdysozoa</taxon>
        <taxon>Arthropoda</taxon>
        <taxon>Chelicerata</taxon>
        <taxon>Arachnida</taxon>
        <taxon>Acari</taxon>
        <taxon>Acariformes</taxon>
        <taxon>Trombidiformes</taxon>
        <taxon>Prostigmata</taxon>
        <taxon>Eupodina</taxon>
        <taxon>Eriophyoidea</taxon>
        <taxon>Eriophyidae</taxon>
        <taxon>Eriophyinae</taxon>
        <taxon>Aceriini</taxon>
        <taxon>Aceria</taxon>
    </lineage>
</organism>